<organism evidence="2 3">
    <name type="scientific">Lysinibacillus irui</name>
    <dbReference type="NCBI Taxonomy" id="2998077"/>
    <lineage>
        <taxon>Bacteria</taxon>
        <taxon>Bacillati</taxon>
        <taxon>Bacillota</taxon>
        <taxon>Bacilli</taxon>
        <taxon>Bacillales</taxon>
        <taxon>Bacillaceae</taxon>
        <taxon>Lysinibacillus</taxon>
    </lineage>
</organism>
<feature type="region of interest" description="Disordered" evidence="1">
    <location>
        <begin position="44"/>
        <end position="66"/>
    </location>
</feature>
<reference evidence="2 3" key="1">
    <citation type="submission" date="2023-12" db="EMBL/GenBank/DDBJ databases">
        <title>Genome comparison identifies genes involved in endophytic behavior of Lysinibacillus irui and provides insights into its role as a plant-growth promoting bacterium.</title>
        <authorList>
            <person name="Hilario S."/>
            <person name="Matos I."/>
            <person name="Goncalves M.F.M."/>
            <person name="Pardo C.A."/>
            <person name="Santos M.J."/>
        </authorList>
    </citation>
    <scope>NUCLEOTIDE SEQUENCE [LARGE SCALE GENOMIC DNA]</scope>
    <source>
        <strain evidence="2 3">B3</strain>
    </source>
</reference>
<evidence type="ECO:0000256" key="1">
    <source>
        <dbReference type="SAM" id="MobiDB-lite"/>
    </source>
</evidence>
<evidence type="ECO:0000313" key="3">
    <source>
        <dbReference type="Proteomes" id="UP001289615"/>
    </source>
</evidence>
<comment type="caution">
    <text evidence="2">The sequence shown here is derived from an EMBL/GenBank/DDBJ whole genome shotgun (WGS) entry which is preliminary data.</text>
</comment>
<dbReference type="RefSeq" id="WP_066036978.1">
    <property type="nucleotide sequence ID" value="NZ_JAXLNX010000031.1"/>
</dbReference>
<accession>A0ABU5NSY5</accession>
<dbReference type="EMBL" id="JAXUIA010000022">
    <property type="protein sequence ID" value="MEA0979152.1"/>
    <property type="molecule type" value="Genomic_DNA"/>
</dbReference>
<name>A0ABU5NSY5_9BACI</name>
<proteinExistence type="predicted"/>
<protein>
    <submittedName>
        <fullName evidence="2">Uncharacterized protein</fullName>
    </submittedName>
</protein>
<dbReference type="Proteomes" id="UP001289615">
    <property type="component" value="Unassembled WGS sequence"/>
</dbReference>
<feature type="compositionally biased region" description="Basic and acidic residues" evidence="1">
    <location>
        <begin position="47"/>
        <end position="66"/>
    </location>
</feature>
<evidence type="ECO:0000313" key="2">
    <source>
        <dbReference type="EMBL" id="MEA0979152.1"/>
    </source>
</evidence>
<keyword evidence="3" id="KW-1185">Reference proteome</keyword>
<sequence length="66" mass="7196">MAIILESITHVWFAGRMIPPGEVFSADDAFATKLIEGGSAKVANAVDSKDEQPKGRRVRKADDDHE</sequence>
<gene>
    <name evidence="2" type="ORF">U6C28_23005</name>
</gene>